<dbReference type="Proteomes" id="UP000000689">
    <property type="component" value="Chromosome 11"/>
</dbReference>
<feature type="domain" description="SRP9" evidence="2">
    <location>
        <begin position="3"/>
        <end position="81"/>
    </location>
</feature>
<dbReference type="PANTHER" id="PTHR12834">
    <property type="entry name" value="SIGNAL RECOGNITION PARTICLE 9 KDA PROTEIN"/>
    <property type="match status" value="1"/>
</dbReference>
<accession>G0WHS0</accession>
<dbReference type="Pfam" id="PF05486">
    <property type="entry name" value="SRP9-21"/>
    <property type="match status" value="1"/>
</dbReference>
<dbReference type="OrthoDB" id="5419752at2759"/>
<evidence type="ECO:0000313" key="4">
    <source>
        <dbReference type="Proteomes" id="UP000000689"/>
    </source>
</evidence>
<dbReference type="KEGG" id="ndi:NDAI_0K01400"/>
<keyword evidence="4" id="KW-1185">Reference proteome</keyword>
<dbReference type="InterPro" id="IPR039432">
    <property type="entry name" value="SRP9_dom"/>
</dbReference>
<feature type="compositionally biased region" description="Low complexity" evidence="1">
    <location>
        <begin position="136"/>
        <end position="147"/>
    </location>
</feature>
<dbReference type="GO" id="GO:0005786">
    <property type="term" value="C:signal recognition particle, endoplasmic reticulum targeting"/>
    <property type="evidence" value="ECO:0007669"/>
    <property type="project" value="EnsemblFungi"/>
</dbReference>
<dbReference type="GeneID" id="11497698"/>
<feature type="region of interest" description="Disordered" evidence="1">
    <location>
        <begin position="133"/>
        <end position="165"/>
    </location>
</feature>
<evidence type="ECO:0000259" key="2">
    <source>
        <dbReference type="Pfam" id="PF05486"/>
    </source>
</evidence>
<dbReference type="RefSeq" id="XP_003672574.1">
    <property type="nucleotide sequence ID" value="XM_003672526.1"/>
</dbReference>
<dbReference type="STRING" id="1071378.G0WHS0"/>
<dbReference type="GO" id="GO:0006614">
    <property type="term" value="P:SRP-dependent cotranslational protein targeting to membrane"/>
    <property type="evidence" value="ECO:0007669"/>
    <property type="project" value="EnsemblFungi"/>
</dbReference>
<feature type="compositionally biased region" description="Basic residues" evidence="1">
    <location>
        <begin position="155"/>
        <end position="165"/>
    </location>
</feature>
<dbReference type="AlphaFoldDB" id="G0WHS0"/>
<name>G0WHS0_NAUDC</name>
<sequence>MSVKPIDTFITSSVKLFEVNPSQTTFTISYRGPSDTDNNKKKTSVSFRSHNAHLGVSYKFNTNKSKDVSRLLNAIGPRGVSITPGKIEKNKMIINGKKIVVPKNSSKKKKLIQDIVGLGSLITNSDVKEYIPPVHTTNENTTANAANKKSEQKGKKNKNKNKKKR</sequence>
<dbReference type="OMA" id="EPNSGKC"/>
<dbReference type="eggNOG" id="ENOG502S2CK">
    <property type="taxonomic scope" value="Eukaryota"/>
</dbReference>
<dbReference type="EMBL" id="HE580277">
    <property type="protein sequence ID" value="CCD27331.1"/>
    <property type="molecule type" value="Genomic_DNA"/>
</dbReference>
<gene>
    <name evidence="3" type="primary">NDAI0K01400</name>
    <name evidence="3" type="ordered locus">NDAI_0K01400</name>
</gene>
<dbReference type="InterPro" id="IPR039914">
    <property type="entry name" value="SRP9-like"/>
</dbReference>
<proteinExistence type="predicted"/>
<dbReference type="PANTHER" id="PTHR12834:SF12">
    <property type="entry name" value="SIGNAL RECOGNITION PARTICLE 9 KDA PROTEIN"/>
    <property type="match status" value="1"/>
</dbReference>
<reference evidence="3 4" key="1">
    <citation type="journal article" date="2011" name="Proc. Natl. Acad. Sci. U.S.A.">
        <title>Evolutionary erosion of yeast sex chromosomes by mating-type switching accidents.</title>
        <authorList>
            <person name="Gordon J.L."/>
            <person name="Armisen D."/>
            <person name="Proux-Wera E."/>
            <person name="Oheigeartaigh S.S."/>
            <person name="Byrne K.P."/>
            <person name="Wolfe K.H."/>
        </authorList>
    </citation>
    <scope>NUCLEOTIDE SEQUENCE [LARGE SCALE GENOMIC DNA]</scope>
    <source>
        <strain evidence="4">ATCC 10597 / BCRC 20456 / CBS 421 / NBRC 0211 / NRRL Y-12639</strain>
    </source>
</reference>
<evidence type="ECO:0000313" key="3">
    <source>
        <dbReference type="EMBL" id="CCD27331.1"/>
    </source>
</evidence>
<protein>
    <recommendedName>
        <fullName evidence="2">SRP9 domain-containing protein</fullName>
    </recommendedName>
</protein>
<dbReference type="HOGENOM" id="CLU_104695_1_0_1"/>
<organism evidence="3 4">
    <name type="scientific">Naumovozyma dairenensis (strain ATCC 10597 / BCRC 20456 / CBS 421 / NBRC 0211 / NRRL Y-12639)</name>
    <name type="common">Saccharomyces dairenensis</name>
    <dbReference type="NCBI Taxonomy" id="1071378"/>
    <lineage>
        <taxon>Eukaryota</taxon>
        <taxon>Fungi</taxon>
        <taxon>Dikarya</taxon>
        <taxon>Ascomycota</taxon>
        <taxon>Saccharomycotina</taxon>
        <taxon>Saccharomycetes</taxon>
        <taxon>Saccharomycetales</taxon>
        <taxon>Saccharomycetaceae</taxon>
        <taxon>Naumovozyma</taxon>
    </lineage>
</organism>
<evidence type="ECO:0000256" key="1">
    <source>
        <dbReference type="SAM" id="MobiDB-lite"/>
    </source>
</evidence>